<evidence type="ECO:0000313" key="3">
    <source>
        <dbReference type="Proteomes" id="UP000758603"/>
    </source>
</evidence>
<comment type="caution">
    <text evidence="2">The sequence shown here is derived from an EMBL/GenBank/DDBJ whole genome shotgun (WGS) entry which is preliminary data.</text>
</comment>
<reference evidence="2" key="1">
    <citation type="journal article" date="2021" name="Nat. Commun.">
        <title>Genetic determinants of endophytism in the Arabidopsis root mycobiome.</title>
        <authorList>
            <person name="Mesny F."/>
            <person name="Miyauchi S."/>
            <person name="Thiergart T."/>
            <person name="Pickel B."/>
            <person name="Atanasova L."/>
            <person name="Karlsson M."/>
            <person name="Huettel B."/>
            <person name="Barry K.W."/>
            <person name="Haridas S."/>
            <person name="Chen C."/>
            <person name="Bauer D."/>
            <person name="Andreopoulos W."/>
            <person name="Pangilinan J."/>
            <person name="LaButti K."/>
            <person name="Riley R."/>
            <person name="Lipzen A."/>
            <person name="Clum A."/>
            <person name="Drula E."/>
            <person name="Henrissat B."/>
            <person name="Kohler A."/>
            <person name="Grigoriev I.V."/>
            <person name="Martin F.M."/>
            <person name="Hacquard S."/>
        </authorList>
    </citation>
    <scope>NUCLEOTIDE SEQUENCE</scope>
    <source>
        <strain evidence="2">MPI-SDFR-AT-0073</strain>
    </source>
</reference>
<evidence type="ECO:0000256" key="1">
    <source>
        <dbReference type="SAM" id="MobiDB-lite"/>
    </source>
</evidence>
<dbReference type="RefSeq" id="XP_045963048.1">
    <property type="nucleotide sequence ID" value="XM_046099014.1"/>
</dbReference>
<keyword evidence="3" id="KW-1185">Reference proteome</keyword>
<dbReference type="GeneID" id="70127906"/>
<dbReference type="EMBL" id="JAGPXC010000001">
    <property type="protein sequence ID" value="KAH6658917.1"/>
    <property type="molecule type" value="Genomic_DNA"/>
</dbReference>
<dbReference type="Proteomes" id="UP000758603">
    <property type="component" value="Unassembled WGS sequence"/>
</dbReference>
<feature type="region of interest" description="Disordered" evidence="1">
    <location>
        <begin position="1"/>
        <end position="50"/>
    </location>
</feature>
<gene>
    <name evidence="2" type="ORF">BKA67DRAFT_529108</name>
</gene>
<name>A0A9P8UV49_9PEZI</name>
<evidence type="ECO:0000313" key="2">
    <source>
        <dbReference type="EMBL" id="KAH6658917.1"/>
    </source>
</evidence>
<accession>A0A9P8UV49</accession>
<feature type="compositionally biased region" description="Basic and acidic residues" evidence="1">
    <location>
        <begin position="1"/>
        <end position="14"/>
    </location>
</feature>
<organism evidence="2 3">
    <name type="scientific">Truncatella angustata</name>
    <dbReference type="NCBI Taxonomy" id="152316"/>
    <lineage>
        <taxon>Eukaryota</taxon>
        <taxon>Fungi</taxon>
        <taxon>Dikarya</taxon>
        <taxon>Ascomycota</taxon>
        <taxon>Pezizomycotina</taxon>
        <taxon>Sordariomycetes</taxon>
        <taxon>Xylariomycetidae</taxon>
        <taxon>Amphisphaeriales</taxon>
        <taxon>Sporocadaceae</taxon>
        <taxon>Truncatella</taxon>
    </lineage>
</organism>
<sequence length="157" mass="17117">MDAKSPSKRQRAEADVGLPTYAHQITKPTRPVSPQGRTIRHSGYMSSPVDTGFSKPSIYHTSANNAIGCDTDSDTTKTGIGTDMDEHGNVECASHNNHELEMDVKLEKPQPRCEMAAQTAKPASPVLEPVQEPVQRESLMGRTLIRGGSGDFAWQKK</sequence>
<dbReference type="AlphaFoldDB" id="A0A9P8UV49"/>
<proteinExistence type="predicted"/>
<protein>
    <submittedName>
        <fullName evidence="2">Uncharacterized protein</fullName>
    </submittedName>
</protein>